<dbReference type="VEuPathDB" id="FungiDB:UREG_03340"/>
<name>C4JQJ5_UNCRE</name>
<proteinExistence type="predicted"/>
<reference evidence="2" key="1">
    <citation type="journal article" date="2009" name="Genome Res.">
        <title>Comparative genomic analyses of the human fungal pathogens Coccidioides and their relatives.</title>
        <authorList>
            <person name="Sharpton T.J."/>
            <person name="Stajich J.E."/>
            <person name="Rounsley S.D."/>
            <person name="Gardner M.J."/>
            <person name="Wortman J.R."/>
            <person name="Jordar V.S."/>
            <person name="Maiti R."/>
            <person name="Kodira C.D."/>
            <person name="Neafsey D.E."/>
            <person name="Zeng Q."/>
            <person name="Hung C.-Y."/>
            <person name="McMahan C."/>
            <person name="Muszewska A."/>
            <person name="Grynberg M."/>
            <person name="Mandel M.A."/>
            <person name="Kellner E.M."/>
            <person name="Barker B.M."/>
            <person name="Galgiani J.N."/>
            <person name="Orbach M.J."/>
            <person name="Kirkland T.N."/>
            <person name="Cole G.T."/>
            <person name="Henn M.R."/>
            <person name="Birren B.W."/>
            <person name="Taylor J.W."/>
        </authorList>
    </citation>
    <scope>NUCLEOTIDE SEQUENCE [LARGE SCALE GENOMIC DNA]</scope>
    <source>
        <strain evidence="2">UAMH 1704</strain>
    </source>
</reference>
<sequence>MDRRNCSLPVANISSNNPVFNDLKPPKYPPIRAIRAGSIGAAKSSYQWVAVKYMYHRKSYWFVMIVAA</sequence>
<accession>C4JQJ5</accession>
<dbReference type="AlphaFoldDB" id="C4JQJ5"/>
<dbReference type="GeneID" id="8440179"/>
<dbReference type="EMBL" id="CH476616">
    <property type="protein sequence ID" value="EEP78494.1"/>
    <property type="molecule type" value="Genomic_DNA"/>
</dbReference>
<evidence type="ECO:0000313" key="1">
    <source>
        <dbReference type="EMBL" id="EEP78494.1"/>
    </source>
</evidence>
<dbReference type="RefSeq" id="XP_002543823.1">
    <property type="nucleotide sequence ID" value="XM_002543777.1"/>
</dbReference>
<dbReference type="InParanoid" id="C4JQJ5"/>
<dbReference type="Proteomes" id="UP000002058">
    <property type="component" value="Unassembled WGS sequence"/>
</dbReference>
<dbReference type="KEGG" id="ure:UREG_03340"/>
<dbReference type="HOGENOM" id="CLU_2795846_0_0_1"/>
<gene>
    <name evidence="1" type="ORF">UREG_03340</name>
</gene>
<evidence type="ECO:0000313" key="2">
    <source>
        <dbReference type="Proteomes" id="UP000002058"/>
    </source>
</evidence>
<protein>
    <submittedName>
        <fullName evidence="1">Uncharacterized protein</fullName>
    </submittedName>
</protein>
<organism evidence="1 2">
    <name type="scientific">Uncinocarpus reesii (strain UAMH 1704)</name>
    <dbReference type="NCBI Taxonomy" id="336963"/>
    <lineage>
        <taxon>Eukaryota</taxon>
        <taxon>Fungi</taxon>
        <taxon>Dikarya</taxon>
        <taxon>Ascomycota</taxon>
        <taxon>Pezizomycotina</taxon>
        <taxon>Eurotiomycetes</taxon>
        <taxon>Eurotiomycetidae</taxon>
        <taxon>Onygenales</taxon>
        <taxon>Onygenaceae</taxon>
        <taxon>Uncinocarpus</taxon>
    </lineage>
</organism>
<keyword evidence="2" id="KW-1185">Reference proteome</keyword>